<dbReference type="AlphaFoldDB" id="A0A812QUP9"/>
<gene>
    <name evidence="1" type="ORF">SNAT2548_LOCUS22007</name>
</gene>
<evidence type="ECO:0000313" key="1">
    <source>
        <dbReference type="EMBL" id="CAE7404443.1"/>
    </source>
</evidence>
<organism evidence="1 2">
    <name type="scientific">Symbiodinium natans</name>
    <dbReference type="NCBI Taxonomy" id="878477"/>
    <lineage>
        <taxon>Eukaryota</taxon>
        <taxon>Sar</taxon>
        <taxon>Alveolata</taxon>
        <taxon>Dinophyceae</taxon>
        <taxon>Suessiales</taxon>
        <taxon>Symbiodiniaceae</taxon>
        <taxon>Symbiodinium</taxon>
    </lineage>
</organism>
<dbReference type="EMBL" id="CAJNDS010002271">
    <property type="protein sequence ID" value="CAE7404443.1"/>
    <property type="molecule type" value="Genomic_DNA"/>
</dbReference>
<comment type="caution">
    <text evidence="1">The sequence shown here is derived from an EMBL/GenBank/DDBJ whole genome shotgun (WGS) entry which is preliminary data.</text>
</comment>
<dbReference type="Proteomes" id="UP000604046">
    <property type="component" value="Unassembled WGS sequence"/>
</dbReference>
<sequence>MVAEACPRQEDVGNADVCQGELPREMVAEACPQQEDVGNAGVYQGELPREMVAESCPRQEDVGNAAWPQGVYQGELPREMVAEACPRQEDVGNAAWPQGYEAMDPAAAYYPSDTYPTDMSSQAFDYNSQALDWERPPLAQDREEMSEQLASTLRRVGFDEDPSPLASEQVAGALSGAVVRDATPSPTREWQPSAPAGTALARTAAAGTKVAKKLNNMKKQKLPGDHQMRMNPLPTVDSFDPPVQRAPQAIEASSWCCWCNCARLKMG</sequence>
<accession>A0A812QUP9</accession>
<reference evidence="1" key="1">
    <citation type="submission" date="2021-02" db="EMBL/GenBank/DDBJ databases">
        <authorList>
            <person name="Dougan E. K."/>
            <person name="Rhodes N."/>
            <person name="Thang M."/>
            <person name="Chan C."/>
        </authorList>
    </citation>
    <scope>NUCLEOTIDE SEQUENCE</scope>
</reference>
<protein>
    <submittedName>
        <fullName evidence="1">Uncharacterized protein</fullName>
    </submittedName>
</protein>
<keyword evidence="2" id="KW-1185">Reference proteome</keyword>
<name>A0A812QUP9_9DINO</name>
<proteinExistence type="predicted"/>
<evidence type="ECO:0000313" key="2">
    <source>
        <dbReference type="Proteomes" id="UP000604046"/>
    </source>
</evidence>